<evidence type="ECO:0000259" key="2">
    <source>
        <dbReference type="Pfam" id="PF07331"/>
    </source>
</evidence>
<keyword evidence="1" id="KW-0812">Transmembrane</keyword>
<dbReference type="AlphaFoldDB" id="A0A4R1BQJ1"/>
<sequence length="165" mass="17600">MKEETPDFIGSGLLVALGAAFALGSLQYGVIEGGRIGPGFMPFLSGVLLAFFGTLIAVEAAVRRVRRRERPAGVTEISRGRQEVPSGPVATVFGLTLVAILLIPVLGFFLSFGLLIAVLVAFVEREGWRLGLTMGVGGAVFAWLVFAQLLNIPVPRGIFETLMRI</sequence>
<proteinExistence type="predicted"/>
<keyword evidence="1" id="KW-1133">Transmembrane helix</keyword>
<keyword evidence="4" id="KW-1185">Reference proteome</keyword>
<feature type="transmembrane region" description="Helical" evidence="1">
    <location>
        <begin position="12"/>
        <end position="31"/>
    </location>
</feature>
<accession>A0A4R1BQJ1</accession>
<dbReference type="Proteomes" id="UP000295244">
    <property type="component" value="Unassembled WGS sequence"/>
</dbReference>
<evidence type="ECO:0000256" key="1">
    <source>
        <dbReference type="SAM" id="Phobius"/>
    </source>
</evidence>
<protein>
    <submittedName>
        <fullName evidence="3">Tripartite tricarboxylate transporter TctB family protein</fullName>
    </submittedName>
</protein>
<comment type="caution">
    <text evidence="3">The sequence shown here is derived from an EMBL/GenBank/DDBJ whole genome shotgun (WGS) entry which is preliminary data.</text>
</comment>
<evidence type="ECO:0000313" key="4">
    <source>
        <dbReference type="Proteomes" id="UP000295244"/>
    </source>
</evidence>
<evidence type="ECO:0000313" key="3">
    <source>
        <dbReference type="EMBL" id="TCJ19871.1"/>
    </source>
</evidence>
<feature type="transmembrane region" description="Helical" evidence="1">
    <location>
        <begin position="89"/>
        <end position="122"/>
    </location>
</feature>
<dbReference type="EMBL" id="SKBU01000006">
    <property type="protein sequence ID" value="TCJ19871.1"/>
    <property type="molecule type" value="Genomic_DNA"/>
</dbReference>
<organism evidence="3 4">
    <name type="scientific">Rubrobacter taiwanensis</name>
    <dbReference type="NCBI Taxonomy" id="185139"/>
    <lineage>
        <taxon>Bacteria</taxon>
        <taxon>Bacillati</taxon>
        <taxon>Actinomycetota</taxon>
        <taxon>Rubrobacteria</taxon>
        <taxon>Rubrobacterales</taxon>
        <taxon>Rubrobacteraceae</taxon>
        <taxon>Rubrobacter</taxon>
    </lineage>
</organism>
<feature type="transmembrane region" description="Helical" evidence="1">
    <location>
        <begin position="128"/>
        <end position="154"/>
    </location>
</feature>
<dbReference type="OrthoDB" id="4808352at2"/>
<dbReference type="RefSeq" id="WP_132688102.1">
    <property type="nucleotide sequence ID" value="NZ_SKBU01000006.1"/>
</dbReference>
<name>A0A4R1BQJ1_9ACTN</name>
<gene>
    <name evidence="3" type="ORF">E0L93_02635</name>
</gene>
<feature type="domain" description="DUF1468" evidence="2">
    <location>
        <begin position="9"/>
        <end position="155"/>
    </location>
</feature>
<feature type="transmembrane region" description="Helical" evidence="1">
    <location>
        <begin position="43"/>
        <end position="62"/>
    </location>
</feature>
<dbReference type="Pfam" id="PF07331">
    <property type="entry name" value="TctB"/>
    <property type="match status" value="1"/>
</dbReference>
<reference evidence="3 4" key="1">
    <citation type="submission" date="2019-03" db="EMBL/GenBank/DDBJ databases">
        <title>Whole genome sequence of a novel Rubrobacter taiwanensis strain, isolated from Yellowstone National Park.</title>
        <authorList>
            <person name="Freed S."/>
            <person name="Ramaley R.F."/>
            <person name="Kyndt J.A."/>
        </authorList>
    </citation>
    <scope>NUCLEOTIDE SEQUENCE [LARGE SCALE GENOMIC DNA]</scope>
    <source>
        <strain evidence="3 4">Yellowstone</strain>
    </source>
</reference>
<keyword evidence="1" id="KW-0472">Membrane</keyword>
<dbReference type="InterPro" id="IPR009936">
    <property type="entry name" value="DUF1468"/>
</dbReference>